<accession>C0EIX7</accession>
<dbReference type="Proteomes" id="UP000003340">
    <property type="component" value="Unassembled WGS sequence"/>
</dbReference>
<feature type="transmembrane region" description="Helical" evidence="1">
    <location>
        <begin position="20"/>
        <end position="40"/>
    </location>
</feature>
<reference evidence="2 3" key="2">
    <citation type="submission" date="2009-02" db="EMBL/GenBank/DDBJ databases">
        <title>Draft genome sequence of Clostridium methylpentosum (DSM 5476).</title>
        <authorList>
            <person name="Sudarsanam P."/>
            <person name="Ley R."/>
            <person name="Guruge J."/>
            <person name="Turnbaugh P.J."/>
            <person name="Mahowald M."/>
            <person name="Liep D."/>
            <person name="Gordon J."/>
        </authorList>
    </citation>
    <scope>NUCLEOTIDE SEQUENCE [LARGE SCALE GENOMIC DNA]</scope>
    <source>
        <strain evidence="2 3">DSM 5476</strain>
    </source>
</reference>
<keyword evidence="1" id="KW-1133">Transmembrane helix</keyword>
<dbReference type="EMBL" id="ACEC01000132">
    <property type="protein sequence ID" value="EEG28575.1"/>
    <property type="molecule type" value="Genomic_DNA"/>
</dbReference>
<evidence type="ECO:0000313" key="3">
    <source>
        <dbReference type="Proteomes" id="UP000003340"/>
    </source>
</evidence>
<dbReference type="AlphaFoldDB" id="C0EIX7"/>
<evidence type="ECO:0000256" key="1">
    <source>
        <dbReference type="SAM" id="Phobius"/>
    </source>
</evidence>
<sequence length="71" mass="7968">MVLPYKIAPWRSYFPTSGDFLSMSVFLGFVQTAVGGFLMLKSAILDDSSTLNHCITKYFQQSPKPHEIPPD</sequence>
<protein>
    <submittedName>
        <fullName evidence="2">Uncharacterized protein</fullName>
    </submittedName>
</protein>
<gene>
    <name evidence="2" type="ORF">CLOSTMETH_03823</name>
</gene>
<reference evidence="2 3" key="1">
    <citation type="submission" date="2009-01" db="EMBL/GenBank/DDBJ databases">
        <authorList>
            <person name="Fulton L."/>
            <person name="Clifton S."/>
            <person name="Fulton B."/>
            <person name="Xu J."/>
            <person name="Minx P."/>
            <person name="Pepin K.H."/>
            <person name="Johnson M."/>
            <person name="Bhonagiri V."/>
            <person name="Nash W.E."/>
            <person name="Mardis E.R."/>
            <person name="Wilson R.K."/>
        </authorList>
    </citation>
    <scope>NUCLEOTIDE SEQUENCE [LARGE SCALE GENOMIC DNA]</scope>
    <source>
        <strain evidence="2 3">DSM 5476</strain>
    </source>
</reference>
<name>C0EIX7_9FIRM</name>
<organism evidence="2 3">
    <name type="scientific">[Clostridium] methylpentosum DSM 5476</name>
    <dbReference type="NCBI Taxonomy" id="537013"/>
    <lineage>
        <taxon>Bacteria</taxon>
        <taxon>Bacillati</taxon>
        <taxon>Bacillota</taxon>
        <taxon>Clostridia</taxon>
        <taxon>Eubacteriales</taxon>
        <taxon>Oscillospiraceae</taxon>
        <taxon>Oscillospiraceae incertae sedis</taxon>
    </lineage>
</organism>
<dbReference type="HOGENOM" id="CLU_2732920_0_0_9"/>
<comment type="caution">
    <text evidence="2">The sequence shown here is derived from an EMBL/GenBank/DDBJ whole genome shotgun (WGS) entry which is preliminary data.</text>
</comment>
<keyword evidence="1" id="KW-0812">Transmembrane</keyword>
<proteinExistence type="predicted"/>
<evidence type="ECO:0000313" key="2">
    <source>
        <dbReference type="EMBL" id="EEG28575.1"/>
    </source>
</evidence>
<keyword evidence="1" id="KW-0472">Membrane</keyword>
<keyword evidence="3" id="KW-1185">Reference proteome</keyword>